<dbReference type="KEGG" id="lbc:LACBIDRAFT_326547"/>
<protein>
    <submittedName>
        <fullName evidence="1">Predicted protein</fullName>
    </submittedName>
</protein>
<reference evidence="1 2" key="1">
    <citation type="journal article" date="2008" name="Nature">
        <title>The genome of Laccaria bicolor provides insights into mycorrhizal symbiosis.</title>
        <authorList>
            <person name="Martin F."/>
            <person name="Aerts A."/>
            <person name="Ahren D."/>
            <person name="Brun A."/>
            <person name="Danchin E.G.J."/>
            <person name="Duchaussoy F."/>
            <person name="Gibon J."/>
            <person name="Kohler A."/>
            <person name="Lindquist E."/>
            <person name="Pereda V."/>
            <person name="Salamov A."/>
            <person name="Shapiro H.J."/>
            <person name="Wuyts J."/>
            <person name="Blaudez D."/>
            <person name="Buee M."/>
            <person name="Brokstein P."/>
            <person name="Canbaeck B."/>
            <person name="Cohen D."/>
            <person name="Courty P.E."/>
            <person name="Coutinho P.M."/>
            <person name="Delaruelle C."/>
            <person name="Detter J.C."/>
            <person name="Deveau A."/>
            <person name="DiFazio S."/>
            <person name="Duplessis S."/>
            <person name="Fraissinet-Tachet L."/>
            <person name="Lucic E."/>
            <person name="Frey-Klett P."/>
            <person name="Fourrey C."/>
            <person name="Feussner I."/>
            <person name="Gay G."/>
            <person name="Grimwood J."/>
            <person name="Hoegger P.J."/>
            <person name="Jain P."/>
            <person name="Kilaru S."/>
            <person name="Labbe J."/>
            <person name="Lin Y.C."/>
            <person name="Legue V."/>
            <person name="Le Tacon F."/>
            <person name="Marmeisse R."/>
            <person name="Melayah D."/>
            <person name="Montanini B."/>
            <person name="Muratet M."/>
            <person name="Nehls U."/>
            <person name="Niculita-Hirzel H."/>
            <person name="Oudot-Le Secq M.P."/>
            <person name="Peter M."/>
            <person name="Quesneville H."/>
            <person name="Rajashekar B."/>
            <person name="Reich M."/>
            <person name="Rouhier N."/>
            <person name="Schmutz J."/>
            <person name="Yin T."/>
            <person name="Chalot M."/>
            <person name="Henrissat B."/>
            <person name="Kuees U."/>
            <person name="Lucas S."/>
            <person name="Van de Peer Y."/>
            <person name="Podila G.K."/>
            <person name="Polle A."/>
            <person name="Pukkila P.J."/>
            <person name="Richardson P.M."/>
            <person name="Rouze P."/>
            <person name="Sanders I.R."/>
            <person name="Stajich J.E."/>
            <person name="Tunlid A."/>
            <person name="Tuskan G."/>
            <person name="Grigoriev I.V."/>
        </authorList>
    </citation>
    <scope>NUCLEOTIDE SEQUENCE [LARGE SCALE GENOMIC DNA]</scope>
    <source>
        <strain evidence="2">S238N-H82 / ATCC MYA-4686</strain>
    </source>
</reference>
<dbReference type="RefSeq" id="XP_001880236.1">
    <property type="nucleotide sequence ID" value="XM_001880201.1"/>
</dbReference>
<evidence type="ECO:0000313" key="1">
    <source>
        <dbReference type="EMBL" id="EDR08923.1"/>
    </source>
</evidence>
<dbReference type="Proteomes" id="UP000001194">
    <property type="component" value="Unassembled WGS sequence"/>
</dbReference>
<organism evidence="2">
    <name type="scientific">Laccaria bicolor (strain S238N-H82 / ATCC MYA-4686)</name>
    <name type="common">Bicoloured deceiver</name>
    <name type="synonym">Laccaria laccata var. bicolor</name>
    <dbReference type="NCBI Taxonomy" id="486041"/>
    <lineage>
        <taxon>Eukaryota</taxon>
        <taxon>Fungi</taxon>
        <taxon>Dikarya</taxon>
        <taxon>Basidiomycota</taxon>
        <taxon>Agaricomycotina</taxon>
        <taxon>Agaricomycetes</taxon>
        <taxon>Agaricomycetidae</taxon>
        <taxon>Agaricales</taxon>
        <taxon>Agaricineae</taxon>
        <taxon>Hydnangiaceae</taxon>
        <taxon>Laccaria</taxon>
    </lineage>
</organism>
<dbReference type="EMBL" id="DS547100">
    <property type="protein sequence ID" value="EDR08923.1"/>
    <property type="molecule type" value="Genomic_DNA"/>
</dbReference>
<keyword evidence="2" id="KW-1185">Reference proteome</keyword>
<dbReference type="HOGENOM" id="CLU_2158857_0_0_1"/>
<dbReference type="GeneID" id="6076160"/>
<evidence type="ECO:0000313" key="2">
    <source>
        <dbReference type="Proteomes" id="UP000001194"/>
    </source>
</evidence>
<proteinExistence type="predicted"/>
<name>B0D8Z3_LACBS</name>
<dbReference type="AlphaFoldDB" id="B0D8Z3"/>
<accession>B0D8Z3</accession>
<dbReference type="InParanoid" id="B0D8Z3"/>
<gene>
    <name evidence="1" type="ORF">LACBIDRAFT_326547</name>
</gene>
<sequence>MTKDTMHSDVWAGQDVKEHATKLGIEYFPSISSIRMIILLEYTAAAQCTCSRKTGMFANIHELRPDTFRRWKDGYNGGRNYAQIERHIWTGQDDVPYAASTFKLDSSQVER</sequence>